<keyword evidence="2" id="KW-1133">Transmembrane helix</keyword>
<dbReference type="InterPro" id="IPR001478">
    <property type="entry name" value="PDZ"/>
</dbReference>
<dbReference type="Pfam" id="PF13180">
    <property type="entry name" value="PDZ_2"/>
    <property type="match status" value="1"/>
</dbReference>
<feature type="transmembrane region" description="Helical" evidence="2">
    <location>
        <begin position="38"/>
        <end position="56"/>
    </location>
</feature>
<evidence type="ECO:0000259" key="3">
    <source>
        <dbReference type="PROSITE" id="PS50106"/>
    </source>
</evidence>
<accession>D0LY47</accession>
<keyword evidence="2" id="KW-0812">Transmembrane</keyword>
<dbReference type="STRING" id="502025.Hoch_3697"/>
<evidence type="ECO:0000313" key="5">
    <source>
        <dbReference type="Proteomes" id="UP000001880"/>
    </source>
</evidence>
<dbReference type="PROSITE" id="PS50106">
    <property type="entry name" value="PDZ"/>
    <property type="match status" value="1"/>
</dbReference>
<dbReference type="Gene3D" id="2.30.42.10">
    <property type="match status" value="1"/>
</dbReference>
<dbReference type="HOGENOM" id="CLU_1445803_0_0_7"/>
<sequence length="187" mass="19906">MNPADTQTPTTSQTTPQEPKTPRLRREAMIVGGDRSRLGLLVALCSLAGVVVGFGLSNMATMRLQTCPSMVSSDTQAVTADAIETPTWLGVQMVSARESGARVLAVTPRSPADRAGIRAGDVIVSAGSASCVNRLRDVDVASDLVRIVRQHAPGDDIGVRLLRGEDELVMRAELGKMPLALFLEELR</sequence>
<name>D0LY47_HALO1</name>
<feature type="compositionally biased region" description="Low complexity" evidence="1">
    <location>
        <begin position="1"/>
        <end position="18"/>
    </location>
</feature>
<dbReference type="SMART" id="SM00228">
    <property type="entry name" value="PDZ"/>
    <property type="match status" value="1"/>
</dbReference>
<dbReference type="SUPFAM" id="SSF50156">
    <property type="entry name" value="PDZ domain-like"/>
    <property type="match status" value="1"/>
</dbReference>
<dbReference type="KEGG" id="hoh:Hoch_3697"/>
<evidence type="ECO:0000256" key="2">
    <source>
        <dbReference type="SAM" id="Phobius"/>
    </source>
</evidence>
<dbReference type="InterPro" id="IPR036034">
    <property type="entry name" value="PDZ_sf"/>
</dbReference>
<dbReference type="EMBL" id="CP001804">
    <property type="protein sequence ID" value="ACY16197.1"/>
    <property type="molecule type" value="Genomic_DNA"/>
</dbReference>
<dbReference type="OrthoDB" id="9758917at2"/>
<evidence type="ECO:0000256" key="1">
    <source>
        <dbReference type="SAM" id="MobiDB-lite"/>
    </source>
</evidence>
<evidence type="ECO:0000313" key="4">
    <source>
        <dbReference type="EMBL" id="ACY16197.1"/>
    </source>
</evidence>
<dbReference type="Proteomes" id="UP000001880">
    <property type="component" value="Chromosome"/>
</dbReference>
<organism evidence="4 5">
    <name type="scientific">Haliangium ochraceum (strain DSM 14365 / JCM 11303 / SMP-2)</name>
    <dbReference type="NCBI Taxonomy" id="502025"/>
    <lineage>
        <taxon>Bacteria</taxon>
        <taxon>Pseudomonadati</taxon>
        <taxon>Myxococcota</taxon>
        <taxon>Polyangia</taxon>
        <taxon>Haliangiales</taxon>
        <taxon>Kofleriaceae</taxon>
        <taxon>Haliangium</taxon>
    </lineage>
</organism>
<keyword evidence="5" id="KW-1185">Reference proteome</keyword>
<feature type="domain" description="PDZ" evidence="3">
    <location>
        <begin position="77"/>
        <end position="138"/>
    </location>
</feature>
<feature type="region of interest" description="Disordered" evidence="1">
    <location>
        <begin position="1"/>
        <end position="23"/>
    </location>
</feature>
<proteinExistence type="predicted"/>
<reference evidence="4 5" key="1">
    <citation type="journal article" date="2010" name="Stand. Genomic Sci.">
        <title>Complete genome sequence of Haliangium ochraceum type strain (SMP-2).</title>
        <authorList>
            <consortium name="US DOE Joint Genome Institute (JGI-PGF)"/>
            <person name="Ivanova N."/>
            <person name="Daum C."/>
            <person name="Lang E."/>
            <person name="Abt B."/>
            <person name="Kopitz M."/>
            <person name="Saunders E."/>
            <person name="Lapidus A."/>
            <person name="Lucas S."/>
            <person name="Glavina Del Rio T."/>
            <person name="Nolan M."/>
            <person name="Tice H."/>
            <person name="Copeland A."/>
            <person name="Cheng J.F."/>
            <person name="Chen F."/>
            <person name="Bruce D."/>
            <person name="Goodwin L."/>
            <person name="Pitluck S."/>
            <person name="Mavromatis K."/>
            <person name="Pati A."/>
            <person name="Mikhailova N."/>
            <person name="Chen A."/>
            <person name="Palaniappan K."/>
            <person name="Land M."/>
            <person name="Hauser L."/>
            <person name="Chang Y.J."/>
            <person name="Jeffries C.D."/>
            <person name="Detter J.C."/>
            <person name="Brettin T."/>
            <person name="Rohde M."/>
            <person name="Goker M."/>
            <person name="Bristow J."/>
            <person name="Markowitz V."/>
            <person name="Eisen J.A."/>
            <person name="Hugenholtz P."/>
            <person name="Kyrpides N.C."/>
            <person name="Klenk H.P."/>
        </authorList>
    </citation>
    <scope>NUCLEOTIDE SEQUENCE [LARGE SCALE GENOMIC DNA]</scope>
    <source>
        <strain evidence="5">DSM 14365 / CIP 107738 / JCM 11303 / AJ 13395 / SMP-2</strain>
    </source>
</reference>
<protein>
    <submittedName>
        <fullName evidence="4">PDZ/DHR/GLGF domain protein</fullName>
    </submittedName>
</protein>
<keyword evidence="2" id="KW-0472">Membrane</keyword>
<dbReference type="AlphaFoldDB" id="D0LY47"/>
<gene>
    <name evidence="4" type="ordered locus">Hoch_3697</name>
</gene>
<dbReference type="eggNOG" id="COG0265">
    <property type="taxonomic scope" value="Bacteria"/>
</dbReference>